<dbReference type="AlphaFoldDB" id="A0A239DNV1"/>
<dbReference type="Pfam" id="PF07992">
    <property type="entry name" value="Pyr_redox_2"/>
    <property type="match status" value="1"/>
</dbReference>
<dbReference type="InterPro" id="IPR023753">
    <property type="entry name" value="FAD/NAD-binding_dom"/>
</dbReference>
<name>A0A239DNV1_9BACT</name>
<evidence type="ECO:0000256" key="3">
    <source>
        <dbReference type="ARBA" id="ARBA00022827"/>
    </source>
</evidence>
<dbReference type="GO" id="GO:0016491">
    <property type="term" value="F:oxidoreductase activity"/>
    <property type="evidence" value="ECO:0007669"/>
    <property type="project" value="InterPro"/>
</dbReference>
<comment type="cofactor">
    <cofactor evidence="4">
        <name>FAD</name>
        <dbReference type="ChEBI" id="CHEBI:57692"/>
    </cofactor>
    <text evidence="4">Binds 1 FAD per subunit.</text>
</comment>
<keyword evidence="4" id="KW-0547">Nucleotide-binding</keyword>
<dbReference type="Gene3D" id="3.50.50.60">
    <property type="entry name" value="FAD/NAD(P)-binding domain"/>
    <property type="match status" value="2"/>
</dbReference>
<feature type="domain" description="Pyridine nucleotide-disulphide oxidoreductase dimerisation" evidence="6">
    <location>
        <begin position="339"/>
        <end position="444"/>
    </location>
</feature>
<dbReference type="PANTHER" id="PTHR43014:SF5">
    <property type="entry name" value="GLUTATHIONE REDUCTASE (NADPH)"/>
    <property type="match status" value="1"/>
</dbReference>
<evidence type="ECO:0000256" key="5">
    <source>
        <dbReference type="PIRSR" id="PIRSR000350-4"/>
    </source>
</evidence>
<dbReference type="PRINTS" id="PR00368">
    <property type="entry name" value="FADPNR"/>
</dbReference>
<organism evidence="8 9">
    <name type="scientific">Pontibacter ummariensis</name>
    <dbReference type="NCBI Taxonomy" id="1610492"/>
    <lineage>
        <taxon>Bacteria</taxon>
        <taxon>Pseudomonadati</taxon>
        <taxon>Bacteroidota</taxon>
        <taxon>Cytophagia</taxon>
        <taxon>Cytophagales</taxon>
        <taxon>Hymenobacteraceae</taxon>
        <taxon>Pontibacter</taxon>
    </lineage>
</organism>
<dbReference type="GO" id="GO:0000166">
    <property type="term" value="F:nucleotide binding"/>
    <property type="evidence" value="ECO:0007669"/>
    <property type="project" value="UniProtKB-KW"/>
</dbReference>
<evidence type="ECO:0000256" key="2">
    <source>
        <dbReference type="ARBA" id="ARBA00022630"/>
    </source>
</evidence>
<feature type="binding site" evidence="4">
    <location>
        <position position="50"/>
    </location>
    <ligand>
        <name>FAD</name>
        <dbReference type="ChEBI" id="CHEBI:57692"/>
    </ligand>
</feature>
<dbReference type="PANTHER" id="PTHR43014">
    <property type="entry name" value="MERCURIC REDUCTASE"/>
    <property type="match status" value="1"/>
</dbReference>
<feature type="binding site" evidence="4">
    <location>
        <position position="261"/>
    </location>
    <ligand>
        <name>NAD(+)</name>
        <dbReference type="ChEBI" id="CHEBI:57540"/>
    </ligand>
</feature>
<evidence type="ECO:0000259" key="7">
    <source>
        <dbReference type="Pfam" id="PF07992"/>
    </source>
</evidence>
<dbReference type="PRINTS" id="PR00411">
    <property type="entry name" value="PNDRDTASEI"/>
</dbReference>
<dbReference type="InterPro" id="IPR004099">
    <property type="entry name" value="Pyr_nucl-diS_OxRdtase_dimer"/>
</dbReference>
<accession>A0A239DNV1</accession>
<dbReference type="SUPFAM" id="SSF55424">
    <property type="entry name" value="FAD/NAD-linked reductases, dimerisation (C-terminal) domain"/>
    <property type="match status" value="1"/>
</dbReference>
<feature type="binding site" evidence="4">
    <location>
        <position position="302"/>
    </location>
    <ligand>
        <name>FAD</name>
        <dbReference type="ChEBI" id="CHEBI:57692"/>
    </ligand>
</feature>
<gene>
    <name evidence="8" type="ORF">SAMN06296052_10538</name>
</gene>
<keyword evidence="2" id="KW-0285">Flavoprotein</keyword>
<feature type="disulfide bond" description="Redox-active" evidence="5">
    <location>
        <begin position="41"/>
        <end position="46"/>
    </location>
</feature>
<evidence type="ECO:0000313" key="9">
    <source>
        <dbReference type="Proteomes" id="UP000198432"/>
    </source>
</evidence>
<dbReference type="RefSeq" id="WP_089318473.1">
    <property type="nucleotide sequence ID" value="NZ_FZOQ01000005.1"/>
</dbReference>
<evidence type="ECO:0000313" key="8">
    <source>
        <dbReference type="EMBL" id="SNS33761.1"/>
    </source>
</evidence>
<evidence type="ECO:0000259" key="6">
    <source>
        <dbReference type="Pfam" id="PF02852"/>
    </source>
</evidence>
<feature type="binding site" evidence="4">
    <location>
        <begin position="171"/>
        <end position="178"/>
    </location>
    <ligand>
        <name>NAD(+)</name>
        <dbReference type="ChEBI" id="CHEBI:57540"/>
    </ligand>
</feature>
<keyword evidence="9" id="KW-1185">Reference proteome</keyword>
<dbReference type="InterPro" id="IPR016156">
    <property type="entry name" value="FAD/NAD-linked_Rdtase_dimer_sf"/>
</dbReference>
<protein>
    <submittedName>
        <fullName evidence="8">Glutathione reductase (NADPH)</fullName>
    </submittedName>
</protein>
<keyword evidence="4" id="KW-0520">NAD</keyword>
<dbReference type="InterPro" id="IPR036188">
    <property type="entry name" value="FAD/NAD-bd_sf"/>
</dbReference>
<dbReference type="Pfam" id="PF02852">
    <property type="entry name" value="Pyr_redox_dim"/>
    <property type="match status" value="1"/>
</dbReference>
<dbReference type="InterPro" id="IPR001100">
    <property type="entry name" value="Pyr_nuc-diS_OxRdtase"/>
</dbReference>
<dbReference type="Proteomes" id="UP000198432">
    <property type="component" value="Unassembled WGS sequence"/>
</dbReference>
<dbReference type="OrthoDB" id="9800167at2"/>
<dbReference type="EMBL" id="FZOQ01000005">
    <property type="protein sequence ID" value="SNS33761.1"/>
    <property type="molecule type" value="Genomic_DNA"/>
</dbReference>
<dbReference type="PIRSF" id="PIRSF000350">
    <property type="entry name" value="Mercury_reductase_MerA"/>
    <property type="match status" value="1"/>
</dbReference>
<feature type="binding site" evidence="4">
    <location>
        <position position="194"/>
    </location>
    <ligand>
        <name>NAD(+)</name>
        <dbReference type="ChEBI" id="CHEBI:57540"/>
    </ligand>
</feature>
<dbReference type="Gene3D" id="3.30.390.30">
    <property type="match status" value="1"/>
</dbReference>
<dbReference type="SUPFAM" id="SSF51905">
    <property type="entry name" value="FAD/NAD(P)-binding domain"/>
    <property type="match status" value="1"/>
</dbReference>
<reference evidence="9" key="1">
    <citation type="submission" date="2017-06" db="EMBL/GenBank/DDBJ databases">
        <authorList>
            <person name="Varghese N."/>
            <person name="Submissions S."/>
        </authorList>
    </citation>
    <scope>NUCLEOTIDE SEQUENCE [LARGE SCALE GENOMIC DNA]</scope>
    <source>
        <strain evidence="9">NKM1</strain>
    </source>
</reference>
<comment type="similarity">
    <text evidence="1">Belongs to the class-I pyridine nucleotide-disulfide oxidoreductase family.</text>
</comment>
<feature type="domain" description="FAD/NAD(P)-binding" evidence="7">
    <location>
        <begin position="4"/>
        <end position="319"/>
    </location>
</feature>
<proteinExistence type="inferred from homology"/>
<sequence>MKKYDVLVIGAGMAGAAVARKCAKKGLKTAITDSRPYGGTCALRGCDPKKVLIDGVSLHEQVQLHLGKGLTGDVKVNWQELMGFKETFTAPVPENMEKGFEKAGIDTYHAPAAFLDESTLQLGEETVSAEKIVIVTGARPRELDAPGAEHTITSDDFLNLEALPEHITFLGGGYISFEFAHLAARTGSRVTIIEHGSRPLKHFEQDMVDELVRVSKEAGIDIRLNCQVQRITQQGSGYEVCLEGEAGRGTLETGLVVSAIGRVPEVGQLDLGKGNVRHGRKGIEVNEYLQSTSNPRVYAAGDVADTEGLPLTPVAVYEGHFLSANLIKSNTKKVNYPEIPTVVFTIPSLASVGLTERQAKEQGLDYKVNTHDARQWFNGRRHRAHAYAYKVLVSKTDGSILGAHLVGPQAEETINVFAVAMKAGMKARDLKSFLLSYPTMASDVSYMA</sequence>
<evidence type="ECO:0000256" key="4">
    <source>
        <dbReference type="PIRSR" id="PIRSR000350-3"/>
    </source>
</evidence>
<keyword evidence="3 4" id="KW-0274">FAD</keyword>
<evidence type="ECO:0000256" key="1">
    <source>
        <dbReference type="ARBA" id="ARBA00007532"/>
    </source>
</evidence>